<dbReference type="InterPro" id="IPR012318">
    <property type="entry name" value="HTH_CRP"/>
</dbReference>
<evidence type="ECO:0000256" key="1">
    <source>
        <dbReference type="ARBA" id="ARBA00023015"/>
    </source>
</evidence>
<keyword evidence="2" id="KW-0238">DNA-binding</keyword>
<organism evidence="6 7">
    <name type="scientific">Thalassospira tepidiphila MCCC 1A03514</name>
    <dbReference type="NCBI Taxonomy" id="1177930"/>
    <lineage>
        <taxon>Bacteria</taxon>
        <taxon>Pseudomonadati</taxon>
        <taxon>Pseudomonadota</taxon>
        <taxon>Alphaproteobacteria</taxon>
        <taxon>Rhodospirillales</taxon>
        <taxon>Thalassospiraceae</taxon>
        <taxon>Thalassospira</taxon>
    </lineage>
</organism>
<name>A0A853L502_9PROT</name>
<dbReference type="CDD" id="cd00038">
    <property type="entry name" value="CAP_ED"/>
    <property type="match status" value="1"/>
</dbReference>
<evidence type="ECO:0000256" key="2">
    <source>
        <dbReference type="ARBA" id="ARBA00023125"/>
    </source>
</evidence>
<evidence type="ECO:0000259" key="5">
    <source>
        <dbReference type="PROSITE" id="PS51063"/>
    </source>
</evidence>
<dbReference type="InterPro" id="IPR036390">
    <property type="entry name" value="WH_DNA-bd_sf"/>
</dbReference>
<dbReference type="InterPro" id="IPR018490">
    <property type="entry name" value="cNMP-bd_dom_sf"/>
</dbReference>
<feature type="domain" description="HTH crp-type" evidence="5">
    <location>
        <begin position="169"/>
        <end position="239"/>
    </location>
</feature>
<keyword evidence="1" id="KW-0805">Transcription regulation</keyword>
<dbReference type="InterPro" id="IPR036388">
    <property type="entry name" value="WH-like_DNA-bd_sf"/>
</dbReference>
<dbReference type="Pfam" id="PF13545">
    <property type="entry name" value="HTH_Crp_2"/>
    <property type="match status" value="1"/>
</dbReference>
<dbReference type="PROSITE" id="PS51063">
    <property type="entry name" value="HTH_CRP_2"/>
    <property type="match status" value="1"/>
</dbReference>
<dbReference type="GO" id="GO:0005829">
    <property type="term" value="C:cytosol"/>
    <property type="evidence" value="ECO:0007669"/>
    <property type="project" value="TreeGrafter"/>
</dbReference>
<dbReference type="Gene3D" id="2.60.120.10">
    <property type="entry name" value="Jelly Rolls"/>
    <property type="match status" value="1"/>
</dbReference>
<evidence type="ECO:0000259" key="4">
    <source>
        <dbReference type="PROSITE" id="PS50042"/>
    </source>
</evidence>
<dbReference type="PROSITE" id="PS00888">
    <property type="entry name" value="CNMP_BINDING_1"/>
    <property type="match status" value="1"/>
</dbReference>
<comment type="caution">
    <text evidence="6">The sequence shown here is derived from an EMBL/GenBank/DDBJ whole genome shotgun (WGS) entry which is preliminary data.</text>
</comment>
<accession>A0A853L502</accession>
<dbReference type="InterPro" id="IPR000595">
    <property type="entry name" value="cNMP-bd_dom"/>
</dbReference>
<dbReference type="PROSITE" id="PS50042">
    <property type="entry name" value="CNMP_BINDING_3"/>
    <property type="match status" value="1"/>
</dbReference>
<dbReference type="InterPro" id="IPR018488">
    <property type="entry name" value="cNMP-bd_CS"/>
</dbReference>
<feature type="domain" description="Cyclic nucleotide-binding" evidence="4">
    <location>
        <begin position="35"/>
        <end position="138"/>
    </location>
</feature>
<dbReference type="SMART" id="SM00100">
    <property type="entry name" value="cNMP"/>
    <property type="match status" value="1"/>
</dbReference>
<dbReference type="InterPro" id="IPR050397">
    <property type="entry name" value="Env_Response_Regulators"/>
</dbReference>
<proteinExistence type="predicted"/>
<sequence>MLDLFQCLTTTAFFHGNFTMRDIDRISGVLQSGRYFKNWPKDDILELASLCTWVRYDPDTVIIHAGDSASALFLIVNGHVELSYTDGEGKDGVIDLLGDGQLVGECALAPEACYAVSIKTLDATTAIRIDGAAFADFLSAHFDRALTMMSVVTERLCQMLRQTEELKCRSAAQRLGIYLLADAVPVGDAHETPLTVEKSALARKIGMTSETFSRALKKLSEHGVSQHSNGYIIRIADTEMLAEWCGLSSSEAREEQSDGFKVAV</sequence>
<dbReference type="SUPFAM" id="SSF51206">
    <property type="entry name" value="cAMP-binding domain-like"/>
    <property type="match status" value="1"/>
</dbReference>
<dbReference type="Proteomes" id="UP000094009">
    <property type="component" value="Unassembled WGS sequence"/>
</dbReference>
<evidence type="ECO:0000256" key="3">
    <source>
        <dbReference type="ARBA" id="ARBA00023163"/>
    </source>
</evidence>
<dbReference type="AlphaFoldDB" id="A0A853L502"/>
<dbReference type="GO" id="GO:0003677">
    <property type="term" value="F:DNA binding"/>
    <property type="evidence" value="ECO:0007669"/>
    <property type="project" value="UniProtKB-KW"/>
</dbReference>
<dbReference type="InterPro" id="IPR014710">
    <property type="entry name" value="RmlC-like_jellyroll"/>
</dbReference>
<evidence type="ECO:0000313" key="7">
    <source>
        <dbReference type="Proteomes" id="UP000094009"/>
    </source>
</evidence>
<dbReference type="Pfam" id="PF00027">
    <property type="entry name" value="cNMP_binding"/>
    <property type="match status" value="1"/>
</dbReference>
<reference evidence="6 7" key="1">
    <citation type="submission" date="2014-07" db="EMBL/GenBank/DDBJ databases">
        <title>Draft genome sequence of Thalassospira tepidiphila 1-1B.</title>
        <authorList>
            <person name="Lai Q."/>
            <person name="Shao Z."/>
        </authorList>
    </citation>
    <scope>NUCLEOTIDE SEQUENCE [LARGE SCALE GENOMIC DNA]</scope>
    <source>
        <strain evidence="6 7">MCCC 1A03514</strain>
    </source>
</reference>
<gene>
    <name evidence="6" type="ORF">TH4_01675</name>
</gene>
<evidence type="ECO:0000313" key="6">
    <source>
        <dbReference type="EMBL" id="OAZ11821.1"/>
    </source>
</evidence>
<dbReference type="Gene3D" id="1.10.10.10">
    <property type="entry name" value="Winged helix-like DNA-binding domain superfamily/Winged helix DNA-binding domain"/>
    <property type="match status" value="1"/>
</dbReference>
<dbReference type="PANTHER" id="PTHR24567">
    <property type="entry name" value="CRP FAMILY TRANSCRIPTIONAL REGULATORY PROTEIN"/>
    <property type="match status" value="1"/>
</dbReference>
<evidence type="ECO:0008006" key="8">
    <source>
        <dbReference type="Google" id="ProtNLM"/>
    </source>
</evidence>
<keyword evidence="3" id="KW-0804">Transcription</keyword>
<dbReference type="SUPFAM" id="SSF46785">
    <property type="entry name" value="Winged helix' DNA-binding domain"/>
    <property type="match status" value="1"/>
</dbReference>
<protein>
    <recommendedName>
        <fullName evidence="8">Crp/Fnr family transcriptional regulator</fullName>
    </recommendedName>
</protein>
<dbReference type="EMBL" id="JPVZ01000001">
    <property type="protein sequence ID" value="OAZ11821.1"/>
    <property type="molecule type" value="Genomic_DNA"/>
</dbReference>
<dbReference type="PANTHER" id="PTHR24567:SF74">
    <property type="entry name" value="HTH-TYPE TRANSCRIPTIONAL REGULATOR ARCR"/>
    <property type="match status" value="1"/>
</dbReference>
<dbReference type="GO" id="GO:0003700">
    <property type="term" value="F:DNA-binding transcription factor activity"/>
    <property type="evidence" value="ECO:0007669"/>
    <property type="project" value="TreeGrafter"/>
</dbReference>